<comment type="caution">
    <text evidence="1">The sequence shown here is derived from an EMBL/GenBank/DDBJ whole genome shotgun (WGS) entry which is preliminary data.</text>
</comment>
<keyword evidence="2" id="KW-1185">Reference proteome</keyword>
<reference evidence="1 2" key="1">
    <citation type="journal article" date="2019" name="Int. J. Syst. Evol. Microbiol.">
        <title>The Global Catalogue of Microorganisms (GCM) 10K type strain sequencing project: providing services to taxonomists for standard genome sequencing and annotation.</title>
        <authorList>
            <consortium name="The Broad Institute Genomics Platform"/>
            <consortium name="The Broad Institute Genome Sequencing Center for Infectious Disease"/>
            <person name="Wu L."/>
            <person name="Ma J."/>
        </authorList>
    </citation>
    <scope>NUCLEOTIDE SEQUENCE [LARGE SCALE GENOMIC DNA]</scope>
    <source>
        <strain evidence="1 2">RDMS1</strain>
    </source>
</reference>
<dbReference type="InterPro" id="IPR009482">
    <property type="entry name" value="DUF1102"/>
</dbReference>
<dbReference type="AlphaFoldDB" id="A0ABD5YTA6"/>
<dbReference type="GeneID" id="76200924"/>
<proteinExistence type="predicted"/>
<gene>
    <name evidence="1" type="ORF">ACFQL7_16290</name>
</gene>
<evidence type="ECO:0000313" key="1">
    <source>
        <dbReference type="EMBL" id="MFC7191207.1"/>
    </source>
</evidence>
<protein>
    <submittedName>
        <fullName evidence="1">DUF1102 domain-containing protein</fullName>
    </submittedName>
</protein>
<dbReference type="Proteomes" id="UP001596417">
    <property type="component" value="Unassembled WGS sequence"/>
</dbReference>
<accession>A0ABD5YTA6</accession>
<dbReference type="EMBL" id="JBHTAX010000001">
    <property type="protein sequence ID" value="MFC7191207.1"/>
    <property type="molecule type" value="Genomic_DNA"/>
</dbReference>
<dbReference type="Pfam" id="PF06510">
    <property type="entry name" value="DUF1102"/>
    <property type="match status" value="1"/>
</dbReference>
<sequence>MPRGKLLALIAFVIAASMVTATGAFTSVTAERSVDVKVAGDKGAYLALQPAQGPNGNYAKMENGQLAVNLDGDAKEIDGKGVNPNAVTHFDKVFTVTNKGSQPVEVTITEKSSTNAVTFYRKNNPENSLEDGSITVNDGDSVAVGIKVDTRGEKVSNGEKLLDAIQVQANAEHGNATSS</sequence>
<dbReference type="RefSeq" id="WP_248908771.1">
    <property type="nucleotide sequence ID" value="NZ_CP109979.1"/>
</dbReference>
<evidence type="ECO:0000313" key="2">
    <source>
        <dbReference type="Proteomes" id="UP001596417"/>
    </source>
</evidence>
<name>A0ABD5YTA6_9EURY</name>
<organism evidence="1 2">
    <name type="scientific">Halocatena marina</name>
    <dbReference type="NCBI Taxonomy" id="2934937"/>
    <lineage>
        <taxon>Archaea</taxon>
        <taxon>Methanobacteriati</taxon>
        <taxon>Methanobacteriota</taxon>
        <taxon>Stenosarchaea group</taxon>
        <taxon>Halobacteria</taxon>
        <taxon>Halobacteriales</taxon>
        <taxon>Natronomonadaceae</taxon>
        <taxon>Halocatena</taxon>
    </lineage>
</organism>